<dbReference type="AlphaFoldDB" id="A0A9X1XEI9"/>
<accession>A0A9X1XEI9</accession>
<evidence type="ECO:0000313" key="13">
    <source>
        <dbReference type="Proteomes" id="UP001139011"/>
    </source>
</evidence>
<dbReference type="GO" id="GO:0005886">
    <property type="term" value="C:plasma membrane"/>
    <property type="evidence" value="ECO:0007669"/>
    <property type="project" value="UniProtKB-SubCell"/>
</dbReference>
<dbReference type="EMBL" id="JAIWJX010000002">
    <property type="protein sequence ID" value="MCK6256214.1"/>
    <property type="molecule type" value="Genomic_DNA"/>
</dbReference>
<dbReference type="PROSITE" id="PS00211">
    <property type="entry name" value="ABC_TRANSPORTER_1"/>
    <property type="match status" value="1"/>
</dbReference>
<comment type="caution">
    <text evidence="12">The sequence shown here is derived from an EMBL/GenBank/DDBJ whole genome shotgun (WGS) entry which is preliminary data.</text>
</comment>
<dbReference type="InterPro" id="IPR017871">
    <property type="entry name" value="ABC_transporter-like_CS"/>
</dbReference>
<dbReference type="FunFam" id="1.20.1560.10:FF:000011">
    <property type="entry name" value="Multidrug ABC transporter ATP-binding protein"/>
    <property type="match status" value="1"/>
</dbReference>
<evidence type="ECO:0000256" key="9">
    <source>
        <dbReference type="SAM" id="Phobius"/>
    </source>
</evidence>
<keyword evidence="13" id="KW-1185">Reference proteome</keyword>
<evidence type="ECO:0000256" key="5">
    <source>
        <dbReference type="ARBA" id="ARBA00022741"/>
    </source>
</evidence>
<feature type="transmembrane region" description="Helical" evidence="9">
    <location>
        <begin position="142"/>
        <end position="159"/>
    </location>
</feature>
<dbReference type="SUPFAM" id="SSF52540">
    <property type="entry name" value="P-loop containing nucleoside triphosphate hydrolases"/>
    <property type="match status" value="1"/>
</dbReference>
<evidence type="ECO:0000256" key="7">
    <source>
        <dbReference type="ARBA" id="ARBA00022989"/>
    </source>
</evidence>
<evidence type="ECO:0000256" key="2">
    <source>
        <dbReference type="ARBA" id="ARBA00022448"/>
    </source>
</evidence>
<reference evidence="12" key="1">
    <citation type="submission" date="2021-09" db="EMBL/GenBank/DDBJ databases">
        <title>Genome analysis of Fictibacillus sp. KIGAM418 isolated from marine sediment.</title>
        <authorList>
            <person name="Seo M.-J."/>
            <person name="Cho E.-S."/>
            <person name="Hwang C.Y."/>
        </authorList>
    </citation>
    <scope>NUCLEOTIDE SEQUENCE</scope>
    <source>
        <strain evidence="12">KIGAM418</strain>
    </source>
</reference>
<dbReference type="InterPro" id="IPR039421">
    <property type="entry name" value="Type_1_exporter"/>
</dbReference>
<keyword evidence="2" id="KW-0813">Transport</keyword>
<dbReference type="InterPro" id="IPR036640">
    <property type="entry name" value="ABC1_TM_sf"/>
</dbReference>
<dbReference type="GO" id="GO:0005524">
    <property type="term" value="F:ATP binding"/>
    <property type="evidence" value="ECO:0007669"/>
    <property type="project" value="UniProtKB-KW"/>
</dbReference>
<proteinExistence type="predicted"/>
<gene>
    <name evidence="12" type="ORF">LCY76_06315</name>
</gene>
<evidence type="ECO:0000259" key="10">
    <source>
        <dbReference type="PROSITE" id="PS50893"/>
    </source>
</evidence>
<feature type="transmembrane region" description="Helical" evidence="9">
    <location>
        <begin position="280"/>
        <end position="301"/>
    </location>
</feature>
<dbReference type="PANTHER" id="PTHR43394:SF1">
    <property type="entry name" value="ATP-BINDING CASSETTE SUB-FAMILY B MEMBER 10, MITOCHONDRIAL"/>
    <property type="match status" value="1"/>
</dbReference>
<dbReference type="Gene3D" id="1.20.1560.10">
    <property type="entry name" value="ABC transporter type 1, transmembrane domain"/>
    <property type="match status" value="1"/>
</dbReference>
<feature type="transmembrane region" description="Helical" evidence="9">
    <location>
        <begin position="245"/>
        <end position="268"/>
    </location>
</feature>
<dbReference type="GO" id="GO:0016887">
    <property type="term" value="F:ATP hydrolysis activity"/>
    <property type="evidence" value="ECO:0007669"/>
    <property type="project" value="InterPro"/>
</dbReference>
<evidence type="ECO:0000256" key="3">
    <source>
        <dbReference type="ARBA" id="ARBA00022475"/>
    </source>
</evidence>
<evidence type="ECO:0000256" key="6">
    <source>
        <dbReference type="ARBA" id="ARBA00022840"/>
    </source>
</evidence>
<keyword evidence="4 9" id="KW-0812">Transmembrane</keyword>
<keyword evidence="6 12" id="KW-0067">ATP-binding</keyword>
<keyword evidence="5" id="KW-0547">Nucleotide-binding</keyword>
<evidence type="ECO:0000256" key="4">
    <source>
        <dbReference type="ARBA" id="ARBA00022692"/>
    </source>
</evidence>
<comment type="subcellular location">
    <subcellularLocation>
        <location evidence="1">Cell membrane</location>
        <topology evidence="1">Multi-pass membrane protein</topology>
    </subcellularLocation>
</comment>
<dbReference type="Proteomes" id="UP001139011">
    <property type="component" value="Unassembled WGS sequence"/>
</dbReference>
<dbReference type="InterPro" id="IPR027417">
    <property type="entry name" value="P-loop_NTPase"/>
</dbReference>
<feature type="domain" description="ABC transmembrane type-1" evidence="11">
    <location>
        <begin position="29"/>
        <end position="306"/>
    </location>
</feature>
<keyword evidence="8 9" id="KW-0472">Membrane</keyword>
<protein>
    <submittedName>
        <fullName evidence="12">ABC transporter ATP-binding protein/permease</fullName>
    </submittedName>
</protein>
<dbReference type="CDD" id="cd18551">
    <property type="entry name" value="ABC_6TM_LmrA_like"/>
    <property type="match status" value="1"/>
</dbReference>
<feature type="domain" description="ABC transporter" evidence="10">
    <location>
        <begin position="338"/>
        <end position="572"/>
    </location>
</feature>
<dbReference type="InterPro" id="IPR003593">
    <property type="entry name" value="AAA+_ATPase"/>
</dbReference>
<dbReference type="PANTHER" id="PTHR43394">
    <property type="entry name" value="ATP-DEPENDENT PERMEASE MDL1, MITOCHONDRIAL"/>
    <property type="match status" value="1"/>
</dbReference>
<evidence type="ECO:0000259" key="11">
    <source>
        <dbReference type="PROSITE" id="PS50929"/>
    </source>
</evidence>
<dbReference type="SUPFAM" id="SSF90123">
    <property type="entry name" value="ABC transporter transmembrane region"/>
    <property type="match status" value="1"/>
</dbReference>
<dbReference type="Gene3D" id="3.40.50.300">
    <property type="entry name" value="P-loop containing nucleotide triphosphate hydrolases"/>
    <property type="match status" value="1"/>
</dbReference>
<dbReference type="FunFam" id="3.40.50.300:FF:000221">
    <property type="entry name" value="Multidrug ABC transporter ATP-binding protein"/>
    <property type="match status" value="1"/>
</dbReference>
<dbReference type="PROSITE" id="PS50893">
    <property type="entry name" value="ABC_TRANSPORTER_2"/>
    <property type="match status" value="1"/>
</dbReference>
<dbReference type="InterPro" id="IPR011527">
    <property type="entry name" value="ABC1_TM_dom"/>
</dbReference>
<evidence type="ECO:0000313" key="12">
    <source>
        <dbReference type="EMBL" id="MCK6256214.1"/>
    </source>
</evidence>
<keyword evidence="3" id="KW-1003">Cell membrane</keyword>
<dbReference type="InterPro" id="IPR003439">
    <property type="entry name" value="ABC_transporter-like_ATP-bd"/>
</dbReference>
<dbReference type="Pfam" id="PF00005">
    <property type="entry name" value="ABC_tran"/>
    <property type="match status" value="1"/>
</dbReference>
<feature type="transmembrane region" description="Helical" evidence="9">
    <location>
        <begin position="165"/>
        <end position="182"/>
    </location>
</feature>
<name>A0A9X1XEI9_9BACL</name>
<evidence type="ECO:0000256" key="8">
    <source>
        <dbReference type="ARBA" id="ARBA00023136"/>
    </source>
</evidence>
<keyword evidence="7 9" id="KW-1133">Transmembrane helix</keyword>
<evidence type="ECO:0000256" key="1">
    <source>
        <dbReference type="ARBA" id="ARBA00004651"/>
    </source>
</evidence>
<sequence>MKKENNVSSKQFIDLIKKTNPPKLKLSMAILMSVITTLVGLCVPLFTKNFVDKFSLSTLNAAQIALLAAVLLARAAAGGISVYLLNMVGNGIVAGIRDRLWKKLISLPIPFYDNHQTGETISRMTNDTAVIKNLASEHFTNFINGIISVVGSVIFLLILDWKLTLITLVIVPVAMLVIIPIGKQMHRISKATQDENARFTAILSKVLMEVRLVKSSNAEETEYYNGKEGIQNLLRFGIKEGKYQAMLGPVISLILMLLLVVIIGYGGMRVSSGALSAGSLVAYLLYLFQIILPMTQFAMFFTELQKAKGATERIITLLDHEEEDYASGRVLLQVDQTLHVEDLRFAYKDEEILKGVSFSVEPGKVTAIVGPSGSGKTTLFSLFERYYKPNGGEIKLGEAPIDQFTLASWRSKIGYVSQESPLIAGTIRDNICYGLDRKVSEDELQKVAMMAYADQFINDLPDGFDTEVGERGIKLSGGQRQRIGIARALLRDPQILMLDEATSSLDSKSEIVVQQALNNLMAGRTTIVIAHRLSTVVDSEQIIFLEKGEITGTGTHQELFQSHDLYREFALQQLHKQDKEAKDEVYGQDLSCG</sequence>
<dbReference type="GO" id="GO:0015421">
    <property type="term" value="F:ABC-type oligopeptide transporter activity"/>
    <property type="evidence" value="ECO:0007669"/>
    <property type="project" value="TreeGrafter"/>
</dbReference>
<dbReference type="RefSeq" id="WP_248251915.1">
    <property type="nucleotide sequence ID" value="NZ_JAIWJX010000002.1"/>
</dbReference>
<dbReference type="Pfam" id="PF00664">
    <property type="entry name" value="ABC_membrane"/>
    <property type="match status" value="1"/>
</dbReference>
<feature type="transmembrane region" description="Helical" evidence="9">
    <location>
        <begin position="26"/>
        <end position="46"/>
    </location>
</feature>
<organism evidence="12 13">
    <name type="scientific">Fictibacillus marinisediminis</name>
    <dbReference type="NCBI Taxonomy" id="2878389"/>
    <lineage>
        <taxon>Bacteria</taxon>
        <taxon>Bacillati</taxon>
        <taxon>Bacillota</taxon>
        <taxon>Bacilli</taxon>
        <taxon>Bacillales</taxon>
        <taxon>Fictibacillaceae</taxon>
        <taxon>Fictibacillus</taxon>
    </lineage>
</organism>
<dbReference type="PROSITE" id="PS50929">
    <property type="entry name" value="ABC_TM1F"/>
    <property type="match status" value="1"/>
</dbReference>
<dbReference type="SMART" id="SM00382">
    <property type="entry name" value="AAA"/>
    <property type="match status" value="1"/>
</dbReference>
<feature type="transmembrane region" description="Helical" evidence="9">
    <location>
        <begin position="66"/>
        <end position="93"/>
    </location>
</feature>